<comment type="caution">
    <text evidence="2">The sequence shown here is derived from an EMBL/GenBank/DDBJ whole genome shotgun (WGS) entry which is preliminary data.</text>
</comment>
<dbReference type="Proteomes" id="UP001172102">
    <property type="component" value="Unassembled WGS sequence"/>
</dbReference>
<dbReference type="AlphaFoldDB" id="A0AA39ZVZ6"/>
<accession>A0AA39ZVZ6</accession>
<protein>
    <submittedName>
        <fullName evidence="2">Uncharacterized protein</fullName>
    </submittedName>
</protein>
<evidence type="ECO:0000313" key="3">
    <source>
        <dbReference type="Proteomes" id="UP001172102"/>
    </source>
</evidence>
<feature type="compositionally biased region" description="Polar residues" evidence="1">
    <location>
        <begin position="133"/>
        <end position="143"/>
    </location>
</feature>
<evidence type="ECO:0000256" key="1">
    <source>
        <dbReference type="SAM" id="MobiDB-lite"/>
    </source>
</evidence>
<name>A0AA39ZVZ6_9PEZI</name>
<feature type="region of interest" description="Disordered" evidence="1">
    <location>
        <begin position="71"/>
        <end position="103"/>
    </location>
</feature>
<reference evidence="2" key="1">
    <citation type="submission" date="2023-06" db="EMBL/GenBank/DDBJ databases">
        <title>Genome-scale phylogeny and comparative genomics of the fungal order Sordariales.</title>
        <authorList>
            <consortium name="Lawrence Berkeley National Laboratory"/>
            <person name="Hensen N."/>
            <person name="Bonometti L."/>
            <person name="Westerberg I."/>
            <person name="Brannstrom I.O."/>
            <person name="Guillou S."/>
            <person name="Cros-Aarteil S."/>
            <person name="Calhoun S."/>
            <person name="Haridas S."/>
            <person name="Kuo A."/>
            <person name="Mondo S."/>
            <person name="Pangilinan J."/>
            <person name="Riley R."/>
            <person name="Labutti K."/>
            <person name="Andreopoulos B."/>
            <person name="Lipzen A."/>
            <person name="Chen C."/>
            <person name="Yanf M."/>
            <person name="Daum C."/>
            <person name="Ng V."/>
            <person name="Clum A."/>
            <person name="Steindorff A."/>
            <person name="Ohm R."/>
            <person name="Martin F."/>
            <person name="Silar P."/>
            <person name="Natvig D."/>
            <person name="Lalanne C."/>
            <person name="Gautier V."/>
            <person name="Ament-Velasquez S.L."/>
            <person name="Kruys A."/>
            <person name="Hutchinson M.I."/>
            <person name="Powell A.J."/>
            <person name="Barry K."/>
            <person name="Miller A.N."/>
            <person name="Grigoriev I.V."/>
            <person name="Debuchy R."/>
            <person name="Gladieux P."/>
            <person name="Thoren M.H."/>
            <person name="Johannesson H."/>
        </authorList>
    </citation>
    <scope>NUCLEOTIDE SEQUENCE</scope>
    <source>
        <strain evidence="2">SMH4607-1</strain>
    </source>
</reference>
<sequence>MMDCQVDCVLVSWADGDRNLVFATLGIFWKAGGKEHGNPPRHGRREIKLPGRICKRQFILLFLGVSDGPGDDDVNQPRLPLTDPPWRERSRRDQGREQKGPSWVSGYPRGLVCRITAHPTGVCADEIAWNATFSPANGQSPKTSLGAGSERESHWGSASSSSLIHHHRPAFSPIFCGPSRDQGRTKGATNEKASEVVSTRAHGRASQPLFFLPTRRYFVIPTFLLY</sequence>
<dbReference type="EMBL" id="JAUKUA010000007">
    <property type="protein sequence ID" value="KAK0704699.1"/>
    <property type="molecule type" value="Genomic_DNA"/>
</dbReference>
<proteinExistence type="predicted"/>
<feature type="region of interest" description="Disordered" evidence="1">
    <location>
        <begin position="133"/>
        <end position="159"/>
    </location>
</feature>
<evidence type="ECO:0000313" key="2">
    <source>
        <dbReference type="EMBL" id="KAK0704699.1"/>
    </source>
</evidence>
<feature type="compositionally biased region" description="Basic and acidic residues" evidence="1">
    <location>
        <begin position="85"/>
        <end position="99"/>
    </location>
</feature>
<gene>
    <name evidence="2" type="ORF">B0H67DRAFT_356731</name>
</gene>
<keyword evidence="3" id="KW-1185">Reference proteome</keyword>
<organism evidence="2 3">
    <name type="scientific">Lasiosphaeris hirsuta</name>
    <dbReference type="NCBI Taxonomy" id="260670"/>
    <lineage>
        <taxon>Eukaryota</taxon>
        <taxon>Fungi</taxon>
        <taxon>Dikarya</taxon>
        <taxon>Ascomycota</taxon>
        <taxon>Pezizomycotina</taxon>
        <taxon>Sordariomycetes</taxon>
        <taxon>Sordariomycetidae</taxon>
        <taxon>Sordariales</taxon>
        <taxon>Lasiosphaeriaceae</taxon>
        <taxon>Lasiosphaeris</taxon>
    </lineage>
</organism>